<organism evidence="1 2">
    <name type="scientific">Bemisia tabaci</name>
    <name type="common">Sweetpotato whitefly</name>
    <name type="synonym">Aleurodes tabaci</name>
    <dbReference type="NCBI Taxonomy" id="7038"/>
    <lineage>
        <taxon>Eukaryota</taxon>
        <taxon>Metazoa</taxon>
        <taxon>Ecdysozoa</taxon>
        <taxon>Arthropoda</taxon>
        <taxon>Hexapoda</taxon>
        <taxon>Insecta</taxon>
        <taxon>Pterygota</taxon>
        <taxon>Neoptera</taxon>
        <taxon>Paraneoptera</taxon>
        <taxon>Hemiptera</taxon>
        <taxon>Sternorrhyncha</taxon>
        <taxon>Aleyrodoidea</taxon>
        <taxon>Aleyrodidae</taxon>
        <taxon>Aleyrodinae</taxon>
        <taxon>Bemisia</taxon>
    </lineage>
</organism>
<sequence length="1172" mass="132851">MEKKFVLADALDNPSKKKTVINWELCILCQENSDESLVCPARKTGEGYKLLASDLEAFQKAQVLPCSIDIEGLSGESSLVENFTKNQAKFHKQCRAKFTQYKLQRHLNSVARAKYKSEASSTAHFTRSLDETKNDKNNCLFCEKEDGTLHAIETKELSDKIKLFAEILQDQKILAKISEGDAIAIEAKYHLECLARFYNRKRSADRQENRHDSEDDSFAIAFAELTSYVQDLILEQESTTIPVFNLKKLVTLLENRLEQLTGLRKFVHSTRVKNMLLKVIPGLTAFNQGRDVLITTNKDVGEALRKACKFDSESDLINVGKLIRKIRLQSFEAQSVKVCSLDDESQANCVPPLLLALVKMLLYGPNCQQQAENHSRQEALTLAQLISFNMKKTDPTKSNALRHKSSAETPFPVYLSLMLHCKTRKRDLIDIVHRFGIGISYDRVLQISSALSHQAIEYFQEKGVVCSPYLQRGVFVTSAVDNIDINPSSTTAKSCFHGTAISLQQHYEHNQPKIEQKVTIKDRPVSKKIPFLPKKYTSVSPLFLKKEDTKFTQESDHLFSVSSIKEGKSFETTNNWLNKVETELLISSNPPKNVSWGSFNSTFLLENNTSVTHMTTCELLPMFSEVAHTPAMIAHAMKIASESTEYLNKGQIPIMTCDEPLFAIAKQLQWQFPDKFGEDKFVVMLGGLHIEKAILNVLGDLLDGSGWVETLVEAGITSSGRAQSFIQVHHIKRTRHAHQVTLCALFVLKKQAYSNYVVDFKENIENETDELLSFKEWDNKYSESSPQFLFWSLVIELEECLLEFLTSLRSSNFELYIKSLTKISSWFFTFNHYNYARWLPVHLRDMVNLKGLHPSIHAEFLNGKFTANISGRKFSAMALDQAHEQCNSRVKGDGGAVGLTENSDELRRWMVAGPEISRVIQEFEKGFRQLSKSTDKDKDHHESSAAFQSLFFKHVQALIQTIDDAGNPFEGPNQELQNLQNKLIISGTGVAELEALRDYGSNAFEDFVRDRLIEGTDSVFSPLKKHDVNLFRPKSKVKNKSQLSMKSIKSDASLFSRLYIVCQQRGSDLDDFFSHENQPYPPSLSDFGQIRKGTKSDIRQCLKNECDFEFPKEIPSASCVILDGPAIVHLHVPKDSRTFHDYVENFSDKIVNEWPDAITVLISYGMIIEIVA</sequence>
<protein>
    <submittedName>
        <fullName evidence="1">Uncharacterized protein</fullName>
    </submittedName>
</protein>
<dbReference type="PANTHER" id="PTHR47018:SF4">
    <property type="match status" value="1"/>
</dbReference>
<keyword evidence="2" id="KW-1185">Reference proteome</keyword>
<dbReference type="EMBL" id="OU963862">
    <property type="protein sequence ID" value="CAH0381202.1"/>
    <property type="molecule type" value="Genomic_DNA"/>
</dbReference>
<gene>
    <name evidence="1" type="ORF">BEMITA_LOCUS875</name>
</gene>
<evidence type="ECO:0000313" key="1">
    <source>
        <dbReference type="EMBL" id="CAH0381202.1"/>
    </source>
</evidence>
<dbReference type="Proteomes" id="UP001152759">
    <property type="component" value="Chromosome 1"/>
</dbReference>
<evidence type="ECO:0000313" key="2">
    <source>
        <dbReference type="Proteomes" id="UP001152759"/>
    </source>
</evidence>
<name>A0A9P0EVS7_BEMTA</name>
<reference evidence="1" key="1">
    <citation type="submission" date="2021-12" db="EMBL/GenBank/DDBJ databases">
        <authorList>
            <person name="King R."/>
        </authorList>
    </citation>
    <scope>NUCLEOTIDE SEQUENCE</scope>
</reference>
<dbReference type="PANTHER" id="PTHR47018">
    <property type="entry name" value="CXC DOMAIN-CONTAINING PROTEIN-RELATED"/>
    <property type="match status" value="1"/>
</dbReference>
<dbReference type="AlphaFoldDB" id="A0A9P0EVS7"/>
<accession>A0A9P0EVS7</accession>
<proteinExistence type="predicted"/>